<evidence type="ECO:0000313" key="2">
    <source>
        <dbReference type="Proteomes" id="UP000199063"/>
    </source>
</evidence>
<name>A0A1G9MTF3_9ACTN</name>
<protein>
    <submittedName>
        <fullName evidence="1">D-3-phosphoglycerate dehydrogenase</fullName>
    </submittedName>
</protein>
<evidence type="ECO:0000313" key="1">
    <source>
        <dbReference type="EMBL" id="SDL77281.1"/>
    </source>
</evidence>
<sequence length="97" mass="10514">MERARVLLLDAAPGTLLDRELERLLGHGLDVTLNLRRVADRGTTRAVWGDRIGLTDFDPFDESSLLAETVRDGLGYDATRSSTGQACRCEGVPVATA</sequence>
<accession>A0A1G9MTF3</accession>
<dbReference type="GeneID" id="40827607"/>
<keyword evidence="2" id="KW-1185">Reference proteome</keyword>
<organism evidence="1 2">
    <name type="scientific">Streptomyces wuyuanensis</name>
    <dbReference type="NCBI Taxonomy" id="1196353"/>
    <lineage>
        <taxon>Bacteria</taxon>
        <taxon>Bacillati</taxon>
        <taxon>Actinomycetota</taxon>
        <taxon>Actinomycetes</taxon>
        <taxon>Kitasatosporales</taxon>
        <taxon>Streptomycetaceae</taxon>
        <taxon>Streptomyces</taxon>
    </lineage>
</organism>
<proteinExistence type="predicted"/>
<dbReference type="RefSeq" id="WP_208867635.1">
    <property type="nucleotide sequence ID" value="NZ_FNHI01000001.1"/>
</dbReference>
<dbReference type="Proteomes" id="UP000199063">
    <property type="component" value="Unassembled WGS sequence"/>
</dbReference>
<dbReference type="EMBL" id="FNHI01000001">
    <property type="protein sequence ID" value="SDL77281.1"/>
    <property type="molecule type" value="Genomic_DNA"/>
</dbReference>
<dbReference type="AlphaFoldDB" id="A0A1G9MTF3"/>
<reference evidence="2" key="1">
    <citation type="submission" date="2016-10" db="EMBL/GenBank/DDBJ databases">
        <authorList>
            <person name="Varghese N."/>
            <person name="Submissions S."/>
        </authorList>
    </citation>
    <scope>NUCLEOTIDE SEQUENCE [LARGE SCALE GENOMIC DNA]</scope>
    <source>
        <strain evidence="2">CGMCC 4.7042</strain>
    </source>
</reference>
<gene>
    <name evidence="1" type="ORF">SAMN05444921_101271</name>
</gene>
<dbReference type="STRING" id="1196353.SAMN05444921_101271"/>